<evidence type="ECO:0008006" key="4">
    <source>
        <dbReference type="Google" id="ProtNLM"/>
    </source>
</evidence>
<dbReference type="GO" id="GO:0000272">
    <property type="term" value="P:polysaccharide catabolic process"/>
    <property type="evidence" value="ECO:0007669"/>
    <property type="project" value="InterPro"/>
</dbReference>
<dbReference type="eggNOG" id="COG2374">
    <property type="taxonomic scope" value="Bacteria"/>
</dbReference>
<name>W7QMM5_9ALTE</name>
<proteinExistence type="predicted"/>
<dbReference type="Pfam" id="PF15892">
    <property type="entry name" value="BNR_4"/>
    <property type="match status" value="1"/>
</dbReference>
<dbReference type="Proteomes" id="UP000019276">
    <property type="component" value="Unassembled WGS sequence"/>
</dbReference>
<protein>
    <recommendedName>
        <fullName evidence="4">Dockerin domain-containing protein</fullName>
    </recommendedName>
</protein>
<keyword evidence="1" id="KW-0732">Signal</keyword>
<comment type="caution">
    <text evidence="2">The sequence shown here is derived from an EMBL/GenBank/DDBJ whole genome shotgun (WGS) entry which is preliminary data.</text>
</comment>
<evidence type="ECO:0000313" key="2">
    <source>
        <dbReference type="EMBL" id="EWH09163.1"/>
    </source>
</evidence>
<dbReference type="InterPro" id="IPR036439">
    <property type="entry name" value="Dockerin_dom_sf"/>
</dbReference>
<dbReference type="InterPro" id="IPR013783">
    <property type="entry name" value="Ig-like_fold"/>
</dbReference>
<evidence type="ECO:0000313" key="3">
    <source>
        <dbReference type="Proteomes" id="UP000019276"/>
    </source>
</evidence>
<dbReference type="STRING" id="1328313.DS2_13859"/>
<keyword evidence="3" id="KW-1185">Reference proteome</keyword>
<dbReference type="Gene3D" id="2.60.40.10">
    <property type="entry name" value="Immunoglobulins"/>
    <property type="match status" value="2"/>
</dbReference>
<organism evidence="2 3">
    <name type="scientific">Catenovulum agarivorans DS-2</name>
    <dbReference type="NCBI Taxonomy" id="1328313"/>
    <lineage>
        <taxon>Bacteria</taxon>
        <taxon>Pseudomonadati</taxon>
        <taxon>Pseudomonadota</taxon>
        <taxon>Gammaproteobacteria</taxon>
        <taxon>Alteromonadales</taxon>
        <taxon>Alteromonadaceae</taxon>
        <taxon>Catenovulum</taxon>
    </lineage>
</organism>
<feature type="signal peptide" evidence="1">
    <location>
        <begin position="1"/>
        <end position="27"/>
    </location>
</feature>
<dbReference type="SUPFAM" id="SSF63446">
    <property type="entry name" value="Type I dockerin domain"/>
    <property type="match status" value="1"/>
</dbReference>
<evidence type="ECO:0000256" key="1">
    <source>
        <dbReference type="SAM" id="SignalP"/>
    </source>
</evidence>
<sequence length="738" mass="80538">MNRYLKPSALTLSTALAALAFSNQSLAAVSLIEEAQITDQGLYFWYPNGNKAYHYAANISPRGDCLTVVNGFAYFGWFKGGMNNRKLMLSRKRIGSGEWVSVEFPHKNTFIENTNWGDSHRTIAVSVSEKDGTIHMLFDHHNDPLNYIVSKKNLAFASDELFSQVTNYHNKREYLAEGQNVRITYPTLVENADGDIVVHYRKGSAVGGNEMVHVYNGENWTRAKQVTRGSGLPYVEVKDRNYAYGKAAFGNGDVYYTWSVRWAAKKPDGILNEGVYLAKTGPTMTDEWEDLNGVKHPLPIQDYSPFLVDLPATPGGTGSSSGPGISVSDDGGIHLTYRGRTPNTDYHYTYSRKAGEQSFTKHVGKTLAGLPYEDKLYRATASSSGLITISSTVVGSIDDKAEFTLQTPYKFGNSIARIDNGRLVLIAEDRTVQTDSQNLFSYIFDLTDGEPLPSIGPIGPVDPTPIEPPEQPNQDPVVTFPQESMDLVVGYQNLYLDIAASATGAGAKVTQVELYINDNFIRKEGVAPYEWGHGGRTELLGLTKGSHIFKAITTDSDGRTAEATMTVNVHDQADLKPLVSFPSSAITVTEGYPELVLDINASSPFNYSSIANVKLFINGALVRQESVAPYVWGHAKSPNPQESTGLPVGQHTFSAVATDKAGEQTTASMLLTVTAKPLLGDLDKDGDVDRNDVRAFSLAVRNASITDLAYDFNNDGVVNNYDVLGVALLCTRSACAVE</sequence>
<gene>
    <name evidence="2" type="ORF">DS2_13859</name>
</gene>
<dbReference type="PROSITE" id="PS00018">
    <property type="entry name" value="EF_HAND_1"/>
    <property type="match status" value="2"/>
</dbReference>
<reference evidence="2 3" key="1">
    <citation type="journal article" date="2014" name="Genome Announc.">
        <title>Draft Genome Sequence of the Agar-Degrading Bacterium Catenovulum sp. Strain DS-2, Isolated from Intestines of Haliotis diversicolor.</title>
        <authorList>
            <person name="Shan D."/>
            <person name="Li X."/>
            <person name="Gu Z."/>
            <person name="Wei G."/>
            <person name="Gao Z."/>
            <person name="Shao Z."/>
        </authorList>
    </citation>
    <scope>NUCLEOTIDE SEQUENCE [LARGE SCALE GENOMIC DNA]</scope>
    <source>
        <strain evidence="2 3">DS-2</strain>
    </source>
</reference>
<dbReference type="EMBL" id="ARZY01000028">
    <property type="protein sequence ID" value="EWH09163.1"/>
    <property type="molecule type" value="Genomic_DNA"/>
</dbReference>
<feature type="chain" id="PRO_5004898261" description="Dockerin domain-containing protein" evidence="1">
    <location>
        <begin position="28"/>
        <end position="738"/>
    </location>
</feature>
<accession>W7QMM5</accession>
<dbReference type="InterPro" id="IPR018247">
    <property type="entry name" value="EF_Hand_1_Ca_BS"/>
</dbReference>
<dbReference type="OrthoDB" id="315328at2"/>
<dbReference type="RefSeq" id="WP_035015420.1">
    <property type="nucleotide sequence ID" value="NZ_ARZY01000028.1"/>
</dbReference>
<dbReference type="AlphaFoldDB" id="W7QMM5"/>